<dbReference type="Gene3D" id="3.40.50.720">
    <property type="entry name" value="NAD(P)-binding Rossmann-like Domain"/>
    <property type="match status" value="1"/>
</dbReference>
<reference evidence="1 2" key="1">
    <citation type="submission" date="2017-12" db="EMBL/GenBank/DDBJ databases">
        <title>Rapid rising of carbapenem-resistant Enterobacteriaceae(CRE) and emergence of colistin resistance genemcr-1 in CRE in the hospital of Henan, China.</title>
        <authorList>
            <person name="Sun Q."/>
            <person name="Zhang R."/>
            <person name="Li Y."/>
            <person name="Shen Y."/>
            <person name="Zhang Y."/>
            <person name="Yang J."/>
            <person name="Shu L."/>
            <person name="Zhou H."/>
            <person name="Wang Y."/>
            <person name="Wang B."/>
            <person name="Shen Z."/>
        </authorList>
    </citation>
    <scope>NUCLEOTIDE SEQUENCE [LARGE SCALE GENOMIC DNA]</scope>
    <source>
        <strain evidence="1 2">3512</strain>
    </source>
</reference>
<evidence type="ECO:0000313" key="2">
    <source>
        <dbReference type="Proteomes" id="UP000233549"/>
    </source>
</evidence>
<dbReference type="Proteomes" id="UP000233549">
    <property type="component" value="Unassembled WGS sequence"/>
</dbReference>
<sequence>GRLGKPEEIAYGVSFLVADEASWITGSNLDINGGHHMGW</sequence>
<organism evidence="1 2">
    <name type="scientific">Escherichia coli</name>
    <dbReference type="NCBI Taxonomy" id="562"/>
    <lineage>
        <taxon>Bacteria</taxon>
        <taxon>Pseudomonadati</taxon>
        <taxon>Pseudomonadota</taxon>
        <taxon>Gammaproteobacteria</taxon>
        <taxon>Enterobacterales</taxon>
        <taxon>Enterobacteriaceae</taxon>
        <taxon>Escherichia</taxon>
    </lineage>
</organism>
<keyword evidence="1" id="KW-0560">Oxidoreductase</keyword>
<feature type="non-terminal residue" evidence="1">
    <location>
        <position position="1"/>
    </location>
</feature>
<evidence type="ECO:0000313" key="1">
    <source>
        <dbReference type="EMBL" id="PKD78506.1"/>
    </source>
</evidence>
<gene>
    <name evidence="1" type="ORF">CWS33_29945</name>
</gene>
<protein>
    <submittedName>
        <fullName evidence="1">Beta-ketoacyl-ACP reductase</fullName>
        <ecNumber evidence="1">1.1.1.36</ecNumber>
    </submittedName>
</protein>
<dbReference type="Pfam" id="PF13561">
    <property type="entry name" value="adh_short_C2"/>
    <property type="match status" value="1"/>
</dbReference>
<dbReference type="AlphaFoldDB" id="A0AAP8HTT0"/>
<dbReference type="GO" id="GO:0018454">
    <property type="term" value="F:acetoacetyl-CoA reductase activity"/>
    <property type="evidence" value="ECO:0007669"/>
    <property type="project" value="UniProtKB-EC"/>
</dbReference>
<dbReference type="InterPro" id="IPR002347">
    <property type="entry name" value="SDR_fam"/>
</dbReference>
<comment type="caution">
    <text evidence="1">The sequence shown here is derived from an EMBL/GenBank/DDBJ whole genome shotgun (WGS) entry which is preliminary data.</text>
</comment>
<name>A0AAP8HTT0_ECOLX</name>
<accession>A0AAP8HTT0</accession>
<dbReference type="EMBL" id="PITP01000559">
    <property type="protein sequence ID" value="PKD78506.1"/>
    <property type="molecule type" value="Genomic_DNA"/>
</dbReference>
<dbReference type="EC" id="1.1.1.36" evidence="1"/>
<proteinExistence type="predicted"/>
<dbReference type="SUPFAM" id="SSF51735">
    <property type="entry name" value="NAD(P)-binding Rossmann-fold domains"/>
    <property type="match status" value="1"/>
</dbReference>
<dbReference type="InterPro" id="IPR036291">
    <property type="entry name" value="NAD(P)-bd_dom_sf"/>
</dbReference>